<feature type="region of interest" description="Disordered" evidence="4">
    <location>
        <begin position="272"/>
        <end position="313"/>
    </location>
</feature>
<dbReference type="PROSITE" id="PS00856">
    <property type="entry name" value="GUANYLATE_KINASE_1"/>
    <property type="match status" value="1"/>
</dbReference>
<gene>
    <name evidence="6" type="ORF">AbHV_ORF111</name>
</gene>
<dbReference type="PROSITE" id="PS50052">
    <property type="entry name" value="GUANYLATE_KINASE_2"/>
    <property type="match status" value="1"/>
</dbReference>
<dbReference type="CDD" id="cd00071">
    <property type="entry name" value="GMPK"/>
    <property type="match status" value="1"/>
</dbReference>
<dbReference type="PANTHER" id="PTHR23117:SF13">
    <property type="entry name" value="GUANYLATE KINASE"/>
    <property type="match status" value="1"/>
</dbReference>
<dbReference type="InterPro" id="IPR008144">
    <property type="entry name" value="Guanylate_kin-like_dom"/>
</dbReference>
<protein>
    <submittedName>
        <fullName evidence="6">Putative guanylate kinase</fullName>
    </submittedName>
</protein>
<name>K4JYM5_ABHV</name>
<keyword evidence="3 6" id="KW-0418">Kinase</keyword>
<feature type="compositionally biased region" description="Basic and acidic residues" evidence="4">
    <location>
        <begin position="300"/>
        <end position="313"/>
    </location>
</feature>
<dbReference type="RefSeq" id="YP_006908763.1">
    <property type="nucleotide sequence ID" value="NC_018874.1"/>
</dbReference>
<evidence type="ECO:0000256" key="2">
    <source>
        <dbReference type="ARBA" id="ARBA00022679"/>
    </source>
</evidence>
<evidence type="ECO:0000259" key="5">
    <source>
        <dbReference type="PROSITE" id="PS50052"/>
    </source>
</evidence>
<dbReference type="GO" id="GO:0004385">
    <property type="term" value="F:GMP kinase activity"/>
    <property type="evidence" value="ECO:0007669"/>
    <property type="project" value="TreeGrafter"/>
</dbReference>
<proteinExistence type="inferred from homology"/>
<keyword evidence="2" id="KW-0808">Transferase</keyword>
<evidence type="ECO:0000256" key="3">
    <source>
        <dbReference type="ARBA" id="ARBA00022777"/>
    </source>
</evidence>
<dbReference type="EMBL" id="JX453331">
    <property type="protein sequence ID" value="AFU90123.1"/>
    <property type="molecule type" value="Genomic_DNA"/>
</dbReference>
<dbReference type="PANTHER" id="PTHR23117">
    <property type="entry name" value="GUANYLATE KINASE-RELATED"/>
    <property type="match status" value="1"/>
</dbReference>
<feature type="domain" description="Guanylate kinase-like" evidence="5">
    <location>
        <begin position="31"/>
        <end position="215"/>
    </location>
</feature>
<dbReference type="InterPro" id="IPR008145">
    <property type="entry name" value="GK/Ca_channel_bsu"/>
</dbReference>
<dbReference type="SUPFAM" id="SSF52540">
    <property type="entry name" value="P-loop containing nucleoside triphosphate hydrolases"/>
    <property type="match status" value="1"/>
</dbReference>
<evidence type="ECO:0000256" key="1">
    <source>
        <dbReference type="ARBA" id="ARBA00005790"/>
    </source>
</evidence>
<evidence type="ECO:0000313" key="6">
    <source>
        <dbReference type="EMBL" id="AFU90123.1"/>
    </source>
</evidence>
<comment type="similarity">
    <text evidence="1">Belongs to the guanylate kinase family.</text>
</comment>
<organismHost>
    <name type="scientific">Haliotidae</name>
    <name type="common">abalones</name>
    <dbReference type="NCBI Taxonomy" id="6451"/>
</organismHost>
<evidence type="ECO:0000256" key="4">
    <source>
        <dbReference type="SAM" id="MobiDB-lite"/>
    </source>
</evidence>
<dbReference type="Proteomes" id="UP000029777">
    <property type="component" value="Segment"/>
</dbReference>
<dbReference type="Pfam" id="PF00625">
    <property type="entry name" value="Guanylate_kin"/>
    <property type="match status" value="1"/>
</dbReference>
<dbReference type="KEGG" id="vg:13853732"/>
<organism evidence="6 7">
    <name type="scientific">Abalone herpesvirus (isolate Abalone/Australia/Victoria/2009)</name>
    <name type="common">AbHV</name>
    <dbReference type="NCBI Taxonomy" id="1241371"/>
    <lineage>
        <taxon>Viruses</taxon>
        <taxon>Duplodnaviria</taxon>
        <taxon>Heunggongvirae</taxon>
        <taxon>Peploviricota</taxon>
        <taxon>Herviviricetes</taxon>
        <taxon>Herpesvirales</taxon>
        <taxon>Malacoherpesviridae</taxon>
        <taxon>Aurivirus</taxon>
        <taxon>Aurivirus haliotidmalaco1</taxon>
    </lineage>
</organism>
<dbReference type="InterPro" id="IPR027417">
    <property type="entry name" value="P-loop_NTPase"/>
</dbReference>
<dbReference type="OrthoDB" id="12024at10239"/>
<feature type="compositionally biased region" description="Basic residues" evidence="4">
    <location>
        <begin position="277"/>
        <end position="291"/>
    </location>
</feature>
<evidence type="ECO:0000313" key="7">
    <source>
        <dbReference type="Proteomes" id="UP000029777"/>
    </source>
</evidence>
<dbReference type="InterPro" id="IPR020590">
    <property type="entry name" value="Guanylate_kinase_CS"/>
</dbReference>
<sequence>MRFWVYITRVYHTNFITPKPNEQTSNMSARNQITFIVGPSGSGKSTLQDRLKAEYPDVFCNCVSHTTRAMRAGEVNGVDYWFVEKEEFLTMEENGEFVESVCYAGNHYGMSKSSLHTIVEEDKATMIIVEPNGAREIEAANLDPKPVFMFIAPPSKEEVERRLVSRGTESEKSLKTRMDLYESFMADTLKGDLYDYFLTNDDLEESYKKFHDFLIEVKIPSYSDGTLTNAEPEDMTEEEVKKEKRAFAIFHEKTNKNYCLFFSDEEREEIEANDLKHAKRMRAVEKGKKRTSSSSSEDDQCCKKQRREEQDLA</sequence>
<keyword evidence="7" id="KW-1185">Reference proteome</keyword>
<dbReference type="Gene3D" id="3.40.50.300">
    <property type="entry name" value="P-loop containing nucleotide triphosphate hydrolases"/>
    <property type="match status" value="1"/>
</dbReference>
<dbReference type="GeneID" id="13853732"/>
<accession>K4JYM5</accession>
<reference evidence="6 7" key="1">
    <citation type="submission" date="2012-08" db="EMBL/GenBank/DDBJ databases">
        <title>Abalone herpesvirus genome reveals unexpected ancestry.</title>
        <authorList>
            <person name="Savin K.W."/>
            <person name="Fegan M."/>
            <person name="Powney R."/>
            <person name="Savage D."/>
            <person name="Wong F."/>
            <person name="Sawbridge T."/>
            <person name="Helsham J."/>
            <person name="Vardy M."/>
            <person name="Cogan N."/>
            <person name="Mohammad I."/>
            <person name="Cocks B.G."/>
            <person name="Warner S."/>
        </authorList>
    </citation>
    <scope>NUCLEOTIDE SEQUENCE [LARGE SCALE GENOMIC DNA]</scope>
    <source>
        <strain evidence="7">Isolate Abalone/Australia/Victoria/2009</strain>
    </source>
</reference>
<dbReference type="SMART" id="SM00072">
    <property type="entry name" value="GuKc"/>
    <property type="match status" value="1"/>
</dbReference>